<dbReference type="Pfam" id="PF16475">
    <property type="entry name" value="DUF5052"/>
    <property type="match status" value="1"/>
</dbReference>
<dbReference type="EMBL" id="JAAITS010000061">
    <property type="protein sequence ID" value="NSG87122.1"/>
    <property type="molecule type" value="Genomic_DNA"/>
</dbReference>
<dbReference type="RefSeq" id="WP_148463601.1">
    <property type="nucleotide sequence ID" value="NZ_JAAITS010000061.1"/>
</dbReference>
<reference evidence="1 2" key="1">
    <citation type="journal article" date="2020" name="Cell Host Microbe">
        <title>Functional and Genomic Variation between Human-Derived Isolates of Lachnospiraceae Reveals Inter- and Intra-Species Diversity.</title>
        <authorList>
            <person name="Sorbara M.T."/>
            <person name="Littmann E.R."/>
            <person name="Fontana E."/>
            <person name="Moody T.U."/>
            <person name="Kohout C.E."/>
            <person name="Gjonbalaj M."/>
            <person name="Eaton V."/>
            <person name="Seok R."/>
            <person name="Leiner I.M."/>
            <person name="Pamer E.G."/>
        </authorList>
    </citation>
    <scope>NUCLEOTIDE SEQUENCE [LARGE SCALE GENOMIC DNA]</scope>
    <source>
        <strain evidence="1 2">MSK.17.74</strain>
    </source>
</reference>
<dbReference type="InterPro" id="IPR032484">
    <property type="entry name" value="DUF5052"/>
</dbReference>
<gene>
    <name evidence="1" type="ORF">G5B17_17325</name>
</gene>
<keyword evidence="2" id="KW-1185">Reference proteome</keyword>
<proteinExistence type="predicted"/>
<protein>
    <submittedName>
        <fullName evidence="1">DUF5052 family protein</fullName>
    </submittedName>
</protein>
<name>A0ABX2HAA3_9FIRM</name>
<accession>A0ABX2HAA3</accession>
<dbReference type="Proteomes" id="UP001644719">
    <property type="component" value="Unassembled WGS sequence"/>
</dbReference>
<dbReference type="GeneID" id="69515908"/>
<sequence>MQKKKKRTFAALLTAILVVALTGCSKLGSIINEIHGSLIGNNYTVYTYDNYGNQTLKTSGKKISITGNKIETVSYDSDGRAVTGYDLSSVITITIDGKEIESCGDTCVFVQNGLEPEVDFSLDEVNSNGGNGITDNAALARVLNRYKNDFGKSRVVVIKSQLGQPIAAFSGDNVYWEIPDDLPKMTKLMVDGKALYIHRANYQIIDKDLL</sequence>
<organism evidence="1 2">
    <name type="scientific">Blautia faecis</name>
    <dbReference type="NCBI Taxonomy" id="871665"/>
    <lineage>
        <taxon>Bacteria</taxon>
        <taxon>Bacillati</taxon>
        <taxon>Bacillota</taxon>
        <taxon>Clostridia</taxon>
        <taxon>Lachnospirales</taxon>
        <taxon>Lachnospiraceae</taxon>
        <taxon>Blautia</taxon>
    </lineage>
</organism>
<evidence type="ECO:0000313" key="2">
    <source>
        <dbReference type="Proteomes" id="UP001644719"/>
    </source>
</evidence>
<evidence type="ECO:0000313" key="1">
    <source>
        <dbReference type="EMBL" id="NSG87122.1"/>
    </source>
</evidence>
<dbReference type="PROSITE" id="PS51257">
    <property type="entry name" value="PROKAR_LIPOPROTEIN"/>
    <property type="match status" value="1"/>
</dbReference>
<comment type="caution">
    <text evidence="1">The sequence shown here is derived from an EMBL/GenBank/DDBJ whole genome shotgun (WGS) entry which is preliminary data.</text>
</comment>